<accession>A0A1I6ZDR3</accession>
<evidence type="ECO:0000313" key="2">
    <source>
        <dbReference type="Proteomes" id="UP000183371"/>
    </source>
</evidence>
<gene>
    <name evidence="1" type="ORF">SAMN05444141_102270</name>
</gene>
<sequence length="87" mass="10066">MVHAFKKVDTPPSECQPKLHLEISECPIPSLIFIKINKITSETAEIIHCYKISQSFNRLKLEQLKYISEGPQRKSQYFLLILTQAGY</sequence>
<keyword evidence="2" id="KW-1185">Reference proteome</keyword>
<dbReference type="EMBL" id="FPBD01000002">
    <property type="protein sequence ID" value="SFT60823.1"/>
    <property type="molecule type" value="Genomic_DNA"/>
</dbReference>
<organism evidence="1 2">
    <name type="scientific">Pseudovibrio denitrificans</name>
    <dbReference type="NCBI Taxonomy" id="258256"/>
    <lineage>
        <taxon>Bacteria</taxon>
        <taxon>Pseudomonadati</taxon>
        <taxon>Pseudomonadota</taxon>
        <taxon>Alphaproteobacteria</taxon>
        <taxon>Hyphomicrobiales</taxon>
        <taxon>Stappiaceae</taxon>
        <taxon>Pseudovibrio</taxon>
    </lineage>
</organism>
<dbReference type="AlphaFoldDB" id="A0A1I6ZDR3"/>
<dbReference type="Proteomes" id="UP000183371">
    <property type="component" value="Unassembled WGS sequence"/>
</dbReference>
<proteinExistence type="predicted"/>
<name>A0A1I6ZDR3_9HYPH</name>
<reference evidence="2" key="1">
    <citation type="submission" date="2016-10" db="EMBL/GenBank/DDBJ databases">
        <authorList>
            <person name="Varghese N."/>
            <person name="Submissions S."/>
        </authorList>
    </citation>
    <scope>NUCLEOTIDE SEQUENCE [LARGE SCALE GENOMIC DNA]</scope>
    <source>
        <strain evidence="2">DSM 17465</strain>
    </source>
</reference>
<protein>
    <submittedName>
        <fullName evidence="1">Uncharacterized protein</fullName>
    </submittedName>
</protein>
<evidence type="ECO:0000313" key="1">
    <source>
        <dbReference type="EMBL" id="SFT60823.1"/>
    </source>
</evidence>